<dbReference type="GO" id="GO:0016151">
    <property type="term" value="F:nickel cation binding"/>
    <property type="evidence" value="ECO:0007669"/>
    <property type="project" value="UniProtKB-UniRule"/>
</dbReference>
<dbReference type="InterPro" id="IPR020538">
    <property type="entry name" value="Hydgase_Ni_incorp_HypA/HybF_CS"/>
</dbReference>
<sequence length="128" mass="13875">MHELSIACNLVEIVEEAARAAGAARVTRVQLRLGDLAGVVEEALRFSFPVAARGTLAEGAELAIEHVPVRVVCRQCLVAQTLTPPFVFRCSTCGALDVQFLQGRELQVESIEIEENHAGEDNDETAYP</sequence>
<dbReference type="HAMAP" id="MF_00213">
    <property type="entry name" value="HypA_HybF"/>
    <property type="match status" value="1"/>
</dbReference>
<name>A0A7C1FHJ2_9CHLR</name>
<dbReference type="GO" id="GO:0051604">
    <property type="term" value="P:protein maturation"/>
    <property type="evidence" value="ECO:0007669"/>
    <property type="project" value="InterPro"/>
</dbReference>
<dbReference type="Gene3D" id="3.30.2320.80">
    <property type="match status" value="1"/>
</dbReference>
<dbReference type="GO" id="GO:0008270">
    <property type="term" value="F:zinc ion binding"/>
    <property type="evidence" value="ECO:0007669"/>
    <property type="project" value="UniProtKB-UniRule"/>
</dbReference>
<reference evidence="6" key="1">
    <citation type="journal article" date="2020" name="mSystems">
        <title>Genome- and Community-Level Interaction Insights into Carbon Utilization and Element Cycling Functions of Hydrothermarchaeota in Hydrothermal Sediment.</title>
        <authorList>
            <person name="Zhou Z."/>
            <person name="Liu Y."/>
            <person name="Xu W."/>
            <person name="Pan J."/>
            <person name="Luo Z.H."/>
            <person name="Li M."/>
        </authorList>
    </citation>
    <scope>NUCLEOTIDE SEQUENCE [LARGE SCALE GENOMIC DNA]</scope>
    <source>
        <strain evidence="6">SpSt-289</strain>
    </source>
</reference>
<keyword evidence="4 5" id="KW-0862">Zinc</keyword>
<evidence type="ECO:0000313" key="6">
    <source>
        <dbReference type="EMBL" id="HDX31936.1"/>
    </source>
</evidence>
<evidence type="ECO:0000256" key="1">
    <source>
        <dbReference type="ARBA" id="ARBA00010748"/>
    </source>
</evidence>
<comment type="function">
    <text evidence="5">Involved in the maturation of [NiFe] hydrogenases. Required for nickel insertion into the metal center of the hydrogenase.</text>
</comment>
<accession>A0A7C1FHJ2</accession>
<evidence type="ECO:0000256" key="2">
    <source>
        <dbReference type="ARBA" id="ARBA00022596"/>
    </source>
</evidence>
<dbReference type="InterPro" id="IPR000688">
    <property type="entry name" value="HypA/HybF"/>
</dbReference>
<dbReference type="PANTHER" id="PTHR34535:SF3">
    <property type="entry name" value="HYDROGENASE MATURATION FACTOR HYPA"/>
    <property type="match status" value="1"/>
</dbReference>
<evidence type="ECO:0000256" key="3">
    <source>
        <dbReference type="ARBA" id="ARBA00022723"/>
    </source>
</evidence>
<dbReference type="EMBL" id="DSMG01000102">
    <property type="protein sequence ID" value="HDX31936.1"/>
    <property type="molecule type" value="Genomic_DNA"/>
</dbReference>
<dbReference type="AlphaFoldDB" id="A0A7C1FHJ2"/>
<gene>
    <name evidence="5 6" type="primary">hypA</name>
    <name evidence="6" type="ORF">ENQ20_10665</name>
</gene>
<feature type="binding site" evidence="5">
    <location>
        <position position="73"/>
    </location>
    <ligand>
        <name>Zn(2+)</name>
        <dbReference type="ChEBI" id="CHEBI:29105"/>
    </ligand>
</feature>
<dbReference type="PANTHER" id="PTHR34535">
    <property type="entry name" value="HYDROGENASE MATURATION FACTOR HYPA"/>
    <property type="match status" value="1"/>
</dbReference>
<dbReference type="NCBIfam" id="TIGR00100">
    <property type="entry name" value="hypA"/>
    <property type="match status" value="1"/>
</dbReference>
<organism evidence="6">
    <name type="scientific">Caldilinea aerophila</name>
    <dbReference type="NCBI Taxonomy" id="133453"/>
    <lineage>
        <taxon>Bacteria</taxon>
        <taxon>Bacillati</taxon>
        <taxon>Chloroflexota</taxon>
        <taxon>Caldilineae</taxon>
        <taxon>Caldilineales</taxon>
        <taxon>Caldilineaceae</taxon>
        <taxon>Caldilinea</taxon>
    </lineage>
</organism>
<feature type="binding site" evidence="5">
    <location>
        <position position="76"/>
    </location>
    <ligand>
        <name>Zn(2+)</name>
        <dbReference type="ChEBI" id="CHEBI:29105"/>
    </ligand>
</feature>
<comment type="similarity">
    <text evidence="1 5">Belongs to the HypA/HybF family.</text>
</comment>
<proteinExistence type="inferred from homology"/>
<feature type="binding site" evidence="5">
    <location>
        <position position="90"/>
    </location>
    <ligand>
        <name>Zn(2+)</name>
        <dbReference type="ChEBI" id="CHEBI:29105"/>
    </ligand>
</feature>
<keyword evidence="2 5" id="KW-0533">Nickel</keyword>
<dbReference type="PIRSF" id="PIRSF004761">
    <property type="entry name" value="Hydrgn_mat_HypA"/>
    <property type="match status" value="1"/>
</dbReference>
<evidence type="ECO:0000256" key="4">
    <source>
        <dbReference type="ARBA" id="ARBA00022833"/>
    </source>
</evidence>
<protein>
    <recommendedName>
        <fullName evidence="5">Hydrogenase maturation factor HypA</fullName>
    </recommendedName>
</protein>
<evidence type="ECO:0000256" key="5">
    <source>
        <dbReference type="HAMAP-Rule" id="MF_00213"/>
    </source>
</evidence>
<feature type="binding site" evidence="5">
    <location>
        <position position="2"/>
    </location>
    <ligand>
        <name>Ni(2+)</name>
        <dbReference type="ChEBI" id="CHEBI:49786"/>
    </ligand>
</feature>
<dbReference type="PROSITE" id="PS01249">
    <property type="entry name" value="HYPA"/>
    <property type="match status" value="1"/>
</dbReference>
<keyword evidence="3 5" id="KW-0479">Metal-binding</keyword>
<dbReference type="Pfam" id="PF01155">
    <property type="entry name" value="HypA"/>
    <property type="match status" value="1"/>
</dbReference>
<comment type="caution">
    <text evidence="6">The sequence shown here is derived from an EMBL/GenBank/DDBJ whole genome shotgun (WGS) entry which is preliminary data.</text>
</comment>
<feature type="binding site" evidence="5">
    <location>
        <position position="93"/>
    </location>
    <ligand>
        <name>Zn(2+)</name>
        <dbReference type="ChEBI" id="CHEBI:29105"/>
    </ligand>
</feature>